<organism evidence="2 3">
    <name type="scientific">Tessaracoccus bendigoensis DSM 12906</name>
    <dbReference type="NCBI Taxonomy" id="1123357"/>
    <lineage>
        <taxon>Bacteria</taxon>
        <taxon>Bacillati</taxon>
        <taxon>Actinomycetota</taxon>
        <taxon>Actinomycetes</taxon>
        <taxon>Propionibacteriales</taxon>
        <taxon>Propionibacteriaceae</taxon>
        <taxon>Tessaracoccus</taxon>
    </lineage>
</organism>
<feature type="transmembrane region" description="Helical" evidence="1">
    <location>
        <begin position="39"/>
        <end position="62"/>
    </location>
</feature>
<dbReference type="EMBL" id="FQZG01000005">
    <property type="protein sequence ID" value="SHI41236.1"/>
    <property type="molecule type" value="Genomic_DNA"/>
</dbReference>
<keyword evidence="1" id="KW-0812">Transmembrane</keyword>
<proteinExistence type="predicted"/>
<evidence type="ECO:0000313" key="3">
    <source>
        <dbReference type="Proteomes" id="UP000184512"/>
    </source>
</evidence>
<reference evidence="3" key="1">
    <citation type="submission" date="2016-11" db="EMBL/GenBank/DDBJ databases">
        <authorList>
            <person name="Varghese N."/>
            <person name="Submissions S."/>
        </authorList>
    </citation>
    <scope>NUCLEOTIDE SEQUENCE [LARGE SCALE GENOMIC DNA]</scope>
    <source>
        <strain evidence="3">DSM 12906</strain>
    </source>
</reference>
<evidence type="ECO:0000313" key="2">
    <source>
        <dbReference type="EMBL" id="SHI41236.1"/>
    </source>
</evidence>
<sequence>MAAGVLLWLLIPAGAQVGIAIYDALHPGAGALDPNSAPPSLLSGVIGLVIGAVAAIAISLWLRLGMIWFGIALLVAALLGLVALLLPSVVVIYAMLLLPPIIGALAQWRFDERRKN</sequence>
<keyword evidence="3" id="KW-1185">Reference proteome</keyword>
<accession>A0A1M6AXM4</accession>
<dbReference type="AlphaFoldDB" id="A0A1M6AXM4"/>
<feature type="transmembrane region" description="Helical" evidence="1">
    <location>
        <begin position="92"/>
        <end position="110"/>
    </location>
</feature>
<dbReference type="Proteomes" id="UP000184512">
    <property type="component" value="Unassembled WGS sequence"/>
</dbReference>
<name>A0A1M6AXM4_9ACTN</name>
<gene>
    <name evidence="2" type="ORF">SAMN02745244_00316</name>
</gene>
<keyword evidence="1" id="KW-1133">Transmembrane helix</keyword>
<protein>
    <submittedName>
        <fullName evidence="2">Uncharacterized protein</fullName>
    </submittedName>
</protein>
<keyword evidence="1" id="KW-0472">Membrane</keyword>
<feature type="transmembrane region" description="Helical" evidence="1">
    <location>
        <begin position="67"/>
        <end position="86"/>
    </location>
</feature>
<evidence type="ECO:0000256" key="1">
    <source>
        <dbReference type="SAM" id="Phobius"/>
    </source>
</evidence>